<gene>
    <name evidence="1" type="ORF">GBAR_LOCUS31704</name>
</gene>
<protein>
    <submittedName>
        <fullName evidence="1">Uncharacterized protein</fullName>
    </submittedName>
</protein>
<organism evidence="1 2">
    <name type="scientific">Geodia barretti</name>
    <name type="common">Barrett's horny sponge</name>
    <dbReference type="NCBI Taxonomy" id="519541"/>
    <lineage>
        <taxon>Eukaryota</taxon>
        <taxon>Metazoa</taxon>
        <taxon>Porifera</taxon>
        <taxon>Demospongiae</taxon>
        <taxon>Heteroscleromorpha</taxon>
        <taxon>Tetractinellida</taxon>
        <taxon>Astrophorina</taxon>
        <taxon>Geodiidae</taxon>
        <taxon>Geodia</taxon>
    </lineage>
</organism>
<reference evidence="1" key="1">
    <citation type="submission" date="2023-03" db="EMBL/GenBank/DDBJ databases">
        <authorList>
            <person name="Steffen K."/>
            <person name="Cardenas P."/>
        </authorList>
    </citation>
    <scope>NUCLEOTIDE SEQUENCE</scope>
</reference>
<comment type="caution">
    <text evidence="1">The sequence shown here is derived from an EMBL/GenBank/DDBJ whole genome shotgun (WGS) entry which is preliminary data.</text>
</comment>
<name>A0AA35XMS5_GEOBA</name>
<sequence>MLKLPMQKISTRTFQEDVERVTNIAFNGISI</sequence>
<dbReference type="AlphaFoldDB" id="A0AA35XMS5"/>
<dbReference type="EMBL" id="CASHTH010004503">
    <property type="protein sequence ID" value="CAI8058315.1"/>
    <property type="molecule type" value="Genomic_DNA"/>
</dbReference>
<proteinExistence type="predicted"/>
<keyword evidence="2" id="KW-1185">Reference proteome</keyword>
<evidence type="ECO:0000313" key="2">
    <source>
        <dbReference type="Proteomes" id="UP001174909"/>
    </source>
</evidence>
<dbReference type="Proteomes" id="UP001174909">
    <property type="component" value="Unassembled WGS sequence"/>
</dbReference>
<evidence type="ECO:0000313" key="1">
    <source>
        <dbReference type="EMBL" id="CAI8058315.1"/>
    </source>
</evidence>
<accession>A0AA35XMS5</accession>